<reference evidence="3 4" key="1">
    <citation type="submission" date="2019-05" db="EMBL/GenBank/DDBJ databases">
        <title>The compact genome of Giardia muris reveals important steps in the evolution of intestinal protozoan parasites.</title>
        <authorList>
            <person name="Xu F."/>
            <person name="Jimenez-Gonzalez A."/>
            <person name="Einarsson E."/>
            <person name="Astvaldsson A."/>
            <person name="Peirasmaki D."/>
            <person name="Eckmann L."/>
            <person name="Andersson J.O."/>
            <person name="Svard S.G."/>
            <person name="Jerlstrom-Hultqvist J."/>
        </authorList>
    </citation>
    <scope>NUCLEOTIDE SEQUENCE [LARGE SCALE GENOMIC DNA]</scope>
    <source>
        <strain evidence="3 4">Roberts-Thomson</strain>
    </source>
</reference>
<dbReference type="AlphaFoldDB" id="A0A4Z1T776"/>
<feature type="coiled-coil region" evidence="1">
    <location>
        <begin position="67"/>
        <end position="94"/>
    </location>
</feature>
<gene>
    <name evidence="3" type="ORF">GMRT_12541</name>
</gene>
<comment type="caution">
    <text evidence="3">The sequence shown here is derived from an EMBL/GenBank/DDBJ whole genome shotgun (WGS) entry which is preliminary data.</text>
</comment>
<keyword evidence="1" id="KW-0175">Coiled coil</keyword>
<organism evidence="3 4">
    <name type="scientific">Giardia muris</name>
    <dbReference type="NCBI Taxonomy" id="5742"/>
    <lineage>
        <taxon>Eukaryota</taxon>
        <taxon>Metamonada</taxon>
        <taxon>Diplomonadida</taxon>
        <taxon>Hexamitidae</taxon>
        <taxon>Giardiinae</taxon>
        <taxon>Giardia</taxon>
    </lineage>
</organism>
<keyword evidence="2" id="KW-0812">Transmembrane</keyword>
<sequence length="218" mass="24127">MGELQTLFAEAAEAIESARNAIQPHIGRAGGEEARRAREIATGHLVQANGALADAKQEIGSLNGLAHQKAVKELERLREEAEAVRREIERLTGRPGKKQEPESLNDRARHVARKRMENVALLDDAGRNMQEANEIGEEIVTQLGKQNDQLRGINDMATGIDATVARGDEILKKMIKFERKMKLILWLLTVVFIGMCGVAFYVYHHNVPPPAPQPSPES</sequence>
<accession>A0A4Z1T776</accession>
<dbReference type="OrthoDB" id="10305331at2759"/>
<protein>
    <submittedName>
        <fullName evidence="3">Qb-SNARE 4</fullName>
    </submittedName>
</protein>
<dbReference type="Proteomes" id="UP000315496">
    <property type="component" value="Chromosome 2"/>
</dbReference>
<keyword evidence="4" id="KW-1185">Reference proteome</keyword>
<dbReference type="VEuPathDB" id="GiardiaDB:GMRT_12541"/>
<dbReference type="EMBL" id="VDLU01000002">
    <property type="protein sequence ID" value="TNJ28409.1"/>
    <property type="molecule type" value="Genomic_DNA"/>
</dbReference>
<keyword evidence="2" id="KW-1133">Transmembrane helix</keyword>
<evidence type="ECO:0000256" key="1">
    <source>
        <dbReference type="SAM" id="Coils"/>
    </source>
</evidence>
<proteinExistence type="predicted"/>
<name>A0A4Z1T776_GIAMU</name>
<dbReference type="SUPFAM" id="SSF58038">
    <property type="entry name" value="SNARE fusion complex"/>
    <property type="match status" value="1"/>
</dbReference>
<feature type="transmembrane region" description="Helical" evidence="2">
    <location>
        <begin position="183"/>
        <end position="203"/>
    </location>
</feature>
<dbReference type="Pfam" id="PF12352">
    <property type="entry name" value="V-SNARE_C"/>
    <property type="match status" value="1"/>
</dbReference>
<dbReference type="Gene3D" id="1.20.5.110">
    <property type="match status" value="1"/>
</dbReference>
<evidence type="ECO:0000313" key="3">
    <source>
        <dbReference type="EMBL" id="TNJ28409.1"/>
    </source>
</evidence>
<evidence type="ECO:0000313" key="4">
    <source>
        <dbReference type="Proteomes" id="UP000315496"/>
    </source>
</evidence>
<evidence type="ECO:0000256" key="2">
    <source>
        <dbReference type="SAM" id="Phobius"/>
    </source>
</evidence>
<keyword evidence="2" id="KW-0472">Membrane</keyword>